<protein>
    <submittedName>
        <fullName evidence="2">Transglutaminase family protein</fullName>
    </submittedName>
</protein>
<evidence type="ECO:0000313" key="2">
    <source>
        <dbReference type="EMBL" id="MBM3224560.1"/>
    </source>
</evidence>
<evidence type="ECO:0000313" key="3">
    <source>
        <dbReference type="Proteomes" id="UP000712673"/>
    </source>
</evidence>
<name>A0A937W3M9_UNCTE</name>
<evidence type="ECO:0000259" key="1">
    <source>
        <dbReference type="Pfam" id="PF01841"/>
    </source>
</evidence>
<dbReference type="Gene3D" id="3.10.620.30">
    <property type="match status" value="1"/>
</dbReference>
<accession>A0A937W3M9</accession>
<dbReference type="SUPFAM" id="SSF54001">
    <property type="entry name" value="Cysteine proteinases"/>
    <property type="match status" value="1"/>
</dbReference>
<comment type="caution">
    <text evidence="2">The sequence shown here is derived from an EMBL/GenBank/DDBJ whole genome shotgun (WGS) entry which is preliminary data.</text>
</comment>
<dbReference type="InterPro" id="IPR002931">
    <property type="entry name" value="Transglutaminase-like"/>
</dbReference>
<feature type="domain" description="Transglutaminase-like" evidence="1">
    <location>
        <begin position="43"/>
        <end position="149"/>
    </location>
</feature>
<reference evidence="2" key="1">
    <citation type="submission" date="2019-03" db="EMBL/GenBank/DDBJ databases">
        <title>Lake Tanganyika Metagenome-Assembled Genomes (MAGs).</title>
        <authorList>
            <person name="Tran P."/>
        </authorList>
    </citation>
    <scope>NUCLEOTIDE SEQUENCE</scope>
    <source>
        <strain evidence="2">K_DeepCast_65m_m2_066</strain>
    </source>
</reference>
<dbReference type="InterPro" id="IPR038765">
    <property type="entry name" value="Papain-like_cys_pep_sf"/>
</dbReference>
<sequence>MSQVKNYAGCVRCSMKLQSPHLADCLTCTPISDWETPAIIDQTQAIIRGLMHDMERAQALFEWVRDAIPHSWDIGTDVVTCAAIQVLQQRTGLCYAKSHLLAAMLRSTGIPAGFCYQVFRRSPPYHGLALHGLNGLYLPSVARWVRVDARGNTGTIDAQFSLTAEQLAFPIDLQQGEFLYETIYTDPVPEVVAVLQGFTSLHALWPSLPVPFAEDSGAISAQSEARAMGYAGPGQKE</sequence>
<dbReference type="PANTHER" id="PTHR33490">
    <property type="entry name" value="BLR5614 PROTEIN-RELATED"/>
    <property type="match status" value="1"/>
</dbReference>
<dbReference type="EMBL" id="VGLS01000353">
    <property type="protein sequence ID" value="MBM3224560.1"/>
    <property type="molecule type" value="Genomic_DNA"/>
</dbReference>
<dbReference type="PANTHER" id="PTHR33490:SF3">
    <property type="entry name" value="CONSERVED INTEGRAL MEMBRANE PROTEIN"/>
    <property type="match status" value="1"/>
</dbReference>
<gene>
    <name evidence="2" type="ORF">FJZ47_12260</name>
</gene>
<dbReference type="Proteomes" id="UP000712673">
    <property type="component" value="Unassembled WGS sequence"/>
</dbReference>
<organism evidence="2 3">
    <name type="scientific">Tectimicrobiota bacterium</name>
    <dbReference type="NCBI Taxonomy" id="2528274"/>
    <lineage>
        <taxon>Bacteria</taxon>
        <taxon>Pseudomonadati</taxon>
        <taxon>Nitrospinota/Tectimicrobiota group</taxon>
        <taxon>Candidatus Tectimicrobiota</taxon>
    </lineage>
</organism>
<dbReference type="AlphaFoldDB" id="A0A937W3M9"/>
<proteinExistence type="predicted"/>
<dbReference type="Pfam" id="PF01841">
    <property type="entry name" value="Transglut_core"/>
    <property type="match status" value="1"/>
</dbReference>